<evidence type="ECO:0000313" key="2">
    <source>
        <dbReference type="Proteomes" id="UP000799536"/>
    </source>
</evidence>
<dbReference type="AlphaFoldDB" id="A0A9P4JM27"/>
<dbReference type="EMBL" id="ML993969">
    <property type="protein sequence ID" value="KAF2201595.1"/>
    <property type="molecule type" value="Genomic_DNA"/>
</dbReference>
<dbReference type="Pfam" id="PF03663">
    <property type="entry name" value="Glyco_hydro_76"/>
    <property type="match status" value="1"/>
</dbReference>
<dbReference type="InterPro" id="IPR008928">
    <property type="entry name" value="6-hairpin_glycosidase_sf"/>
</dbReference>
<evidence type="ECO:0000313" key="1">
    <source>
        <dbReference type="EMBL" id="KAF2201595.1"/>
    </source>
</evidence>
<dbReference type="PANTHER" id="PTHR47791">
    <property type="entry name" value="MEIOTICALLY UP-REGULATED GENE 191 PROTEIN"/>
    <property type="match status" value="1"/>
</dbReference>
<dbReference type="GO" id="GO:0016798">
    <property type="term" value="F:hydrolase activity, acting on glycosyl bonds"/>
    <property type="evidence" value="ECO:0007669"/>
    <property type="project" value="UniProtKB-KW"/>
</dbReference>
<keyword evidence="1" id="KW-0378">Hydrolase</keyword>
<proteinExistence type="predicted"/>
<dbReference type="Gene3D" id="1.50.10.20">
    <property type="match status" value="1"/>
</dbReference>
<dbReference type="InterPro" id="IPR053169">
    <property type="entry name" value="MUG_Protein"/>
</dbReference>
<dbReference type="GO" id="GO:0005975">
    <property type="term" value="P:carbohydrate metabolic process"/>
    <property type="evidence" value="ECO:0007669"/>
    <property type="project" value="InterPro"/>
</dbReference>
<dbReference type="Proteomes" id="UP000799536">
    <property type="component" value="Unassembled WGS sequence"/>
</dbReference>
<accession>A0A9P4JM27</accession>
<dbReference type="SUPFAM" id="SSF48208">
    <property type="entry name" value="Six-hairpin glycosidases"/>
    <property type="match status" value="1"/>
</dbReference>
<protein>
    <submittedName>
        <fullName evidence="1">Six-hairpin glycosidase</fullName>
    </submittedName>
</protein>
<organism evidence="1 2">
    <name type="scientific">Delitschia confertaspora ATCC 74209</name>
    <dbReference type="NCBI Taxonomy" id="1513339"/>
    <lineage>
        <taxon>Eukaryota</taxon>
        <taxon>Fungi</taxon>
        <taxon>Dikarya</taxon>
        <taxon>Ascomycota</taxon>
        <taxon>Pezizomycotina</taxon>
        <taxon>Dothideomycetes</taxon>
        <taxon>Pleosporomycetidae</taxon>
        <taxon>Pleosporales</taxon>
        <taxon>Delitschiaceae</taxon>
        <taxon>Delitschia</taxon>
    </lineage>
</organism>
<sequence length="435" mass="47999">MRKSNLQFWLGPLLSVLEHPHSARSRPTRDTATTRATAALSTLQTWYNAQTGLWNTAGWWNSANIMTVIADLVLLDTSTKGQAERVFRNTFIRAPAGNPLPGVENENENSELRRRNEDGMIYDKVLHQKSGMVSTTYGPDSKWSSLISPNFIYDRGTIGPQKILYISNAAASEWLDGFYDDDAWWALAWIAAFDVTKEPAYLLLAEDIFAALLKAWPTNCGGGIWWSYKRTYANAIANELFLSLAAHLANRVGTGSREIKAFYVDWAKRELDWFRASGMINERGTVNDGLTADCKNNNFTTWSYNQGVILSGLVELNRASPDPSYLSLASSTAKAAITELSDASGILHDKCGPNCGGDASQFKGIFIRGLQKLHEAAPDEVFERTIRVNAESVWKNDRDAKGRMSTNWAGPVVEGANATTHSSAMEALIADIAVT</sequence>
<reference evidence="1" key="1">
    <citation type="journal article" date="2020" name="Stud. Mycol.">
        <title>101 Dothideomycetes genomes: a test case for predicting lifestyles and emergence of pathogens.</title>
        <authorList>
            <person name="Haridas S."/>
            <person name="Albert R."/>
            <person name="Binder M."/>
            <person name="Bloem J."/>
            <person name="Labutti K."/>
            <person name="Salamov A."/>
            <person name="Andreopoulos B."/>
            <person name="Baker S."/>
            <person name="Barry K."/>
            <person name="Bills G."/>
            <person name="Bluhm B."/>
            <person name="Cannon C."/>
            <person name="Castanera R."/>
            <person name="Culley D."/>
            <person name="Daum C."/>
            <person name="Ezra D."/>
            <person name="Gonzalez J."/>
            <person name="Henrissat B."/>
            <person name="Kuo A."/>
            <person name="Liang C."/>
            <person name="Lipzen A."/>
            <person name="Lutzoni F."/>
            <person name="Magnuson J."/>
            <person name="Mondo S."/>
            <person name="Nolan M."/>
            <person name="Ohm R."/>
            <person name="Pangilinan J."/>
            <person name="Park H.-J."/>
            <person name="Ramirez L."/>
            <person name="Alfaro M."/>
            <person name="Sun H."/>
            <person name="Tritt A."/>
            <person name="Yoshinaga Y."/>
            <person name="Zwiers L.-H."/>
            <person name="Turgeon B."/>
            <person name="Goodwin S."/>
            <person name="Spatafora J."/>
            <person name="Crous P."/>
            <person name="Grigoriev I."/>
        </authorList>
    </citation>
    <scope>NUCLEOTIDE SEQUENCE</scope>
    <source>
        <strain evidence="1">ATCC 74209</strain>
    </source>
</reference>
<keyword evidence="1" id="KW-0326">Glycosidase</keyword>
<name>A0A9P4JM27_9PLEO</name>
<gene>
    <name evidence="1" type="ORF">GQ43DRAFT_440441</name>
</gene>
<dbReference type="InterPro" id="IPR005198">
    <property type="entry name" value="Glyco_hydro_76"/>
</dbReference>
<dbReference type="OrthoDB" id="9984024at2759"/>
<dbReference type="PANTHER" id="PTHR47791:SF1">
    <property type="entry name" value="ENDO MANNANASE, GH76 FAMILY (EUROFUNG)"/>
    <property type="match status" value="1"/>
</dbReference>
<comment type="caution">
    <text evidence="1">The sequence shown here is derived from an EMBL/GenBank/DDBJ whole genome shotgun (WGS) entry which is preliminary data.</text>
</comment>
<keyword evidence="2" id="KW-1185">Reference proteome</keyword>